<dbReference type="EMBL" id="CP108110">
    <property type="protein sequence ID" value="WUQ82505.1"/>
    <property type="molecule type" value="Genomic_DNA"/>
</dbReference>
<evidence type="ECO:0000313" key="2">
    <source>
        <dbReference type="EMBL" id="WUQ82505.1"/>
    </source>
</evidence>
<organism evidence="2 3">
    <name type="scientific">Kitasatospora purpeofusca</name>
    <dbReference type="NCBI Taxonomy" id="67352"/>
    <lineage>
        <taxon>Bacteria</taxon>
        <taxon>Bacillati</taxon>
        <taxon>Actinomycetota</taxon>
        <taxon>Actinomycetes</taxon>
        <taxon>Kitasatosporales</taxon>
        <taxon>Streptomycetaceae</taxon>
        <taxon>Kitasatospora</taxon>
    </lineage>
</organism>
<proteinExistence type="predicted"/>
<dbReference type="RefSeq" id="WP_328953560.1">
    <property type="nucleotide sequence ID" value="NZ_CP108110.1"/>
</dbReference>
<protein>
    <submittedName>
        <fullName evidence="2">Right-handed parallel beta-helix repeat-containing protein</fullName>
    </submittedName>
</protein>
<dbReference type="Gene3D" id="2.160.20.10">
    <property type="entry name" value="Single-stranded right-handed beta-helix, Pectin lyase-like"/>
    <property type="match status" value="1"/>
</dbReference>
<dbReference type="InterPro" id="IPR012334">
    <property type="entry name" value="Pectin_lyas_fold"/>
</dbReference>
<dbReference type="Pfam" id="PF05048">
    <property type="entry name" value="NosD"/>
    <property type="match status" value="1"/>
</dbReference>
<dbReference type="Proteomes" id="UP001432222">
    <property type="component" value="Chromosome"/>
</dbReference>
<dbReference type="SMART" id="SM00710">
    <property type="entry name" value="PbH1"/>
    <property type="match status" value="6"/>
</dbReference>
<name>A0ABZ1TW00_9ACTN</name>
<feature type="domain" description="Periplasmic copper-binding protein NosD beta helix" evidence="1">
    <location>
        <begin position="140"/>
        <end position="340"/>
    </location>
</feature>
<evidence type="ECO:0000313" key="3">
    <source>
        <dbReference type="Proteomes" id="UP001432222"/>
    </source>
</evidence>
<keyword evidence="3" id="KW-1185">Reference proteome</keyword>
<reference evidence="2" key="1">
    <citation type="submission" date="2022-10" db="EMBL/GenBank/DDBJ databases">
        <title>The complete genomes of actinobacterial strains from the NBC collection.</title>
        <authorList>
            <person name="Joergensen T.S."/>
            <person name="Alvarez Arevalo M."/>
            <person name="Sterndorff E.B."/>
            <person name="Faurdal D."/>
            <person name="Vuksanovic O."/>
            <person name="Mourched A.-S."/>
            <person name="Charusanti P."/>
            <person name="Shaw S."/>
            <person name="Blin K."/>
            <person name="Weber T."/>
        </authorList>
    </citation>
    <scope>NUCLEOTIDE SEQUENCE</scope>
    <source>
        <strain evidence="2">NBC_00222</strain>
    </source>
</reference>
<dbReference type="InterPro" id="IPR011050">
    <property type="entry name" value="Pectin_lyase_fold/virulence"/>
</dbReference>
<accession>A0ABZ1TW00</accession>
<gene>
    <name evidence="2" type="ORF">OHA16_05655</name>
</gene>
<dbReference type="SUPFAM" id="SSF51126">
    <property type="entry name" value="Pectin lyase-like"/>
    <property type="match status" value="1"/>
</dbReference>
<dbReference type="InterPro" id="IPR006626">
    <property type="entry name" value="PbH1"/>
</dbReference>
<dbReference type="InterPro" id="IPR007742">
    <property type="entry name" value="NosD_dom"/>
</dbReference>
<sequence length="370" mass="37426">MPTRRVHHLAAATAAATTALTTVLTAVGAAPARAAGDLHLVRPGESIQQAVDAALPGDTVQLLPGEYRGSVRITTPGLTLRGAGRDSVLLPADAPAAALADTPAADGAAVCAAAGHGLCVAGTDDRPLAGVTVEALAVTGFRKNGISATGTTGLTVRATFVHDNGQQGISQEKSTRGVITANESTRNGQSGVFLANSVDSEGGALSADGTLVSANLLTDNRVGVTVRRLRDLSVERNRIHGNCGGVFVVGDEGVPRAGALTVTRNQVVANNRYCPPNPRLDHIQGAGIVLTGAEETSVTENEVRDNVGASPFSGGIVLVHSVVGVANARNTVADNLVLGNGPADLADRDTGTDNSFARNQCAVSEPAGHC</sequence>
<evidence type="ECO:0000259" key="1">
    <source>
        <dbReference type="Pfam" id="PF05048"/>
    </source>
</evidence>